<dbReference type="SUPFAM" id="SSF46689">
    <property type="entry name" value="Homeodomain-like"/>
    <property type="match status" value="1"/>
</dbReference>
<evidence type="ECO:0000259" key="7">
    <source>
        <dbReference type="PROSITE" id="PS50045"/>
    </source>
</evidence>
<evidence type="ECO:0000256" key="3">
    <source>
        <dbReference type="ARBA" id="ARBA00022840"/>
    </source>
</evidence>
<dbReference type="InterPro" id="IPR025662">
    <property type="entry name" value="Sigma_54_int_dom_ATP-bd_1"/>
</dbReference>
<dbReference type="Gene3D" id="3.30.450.20">
    <property type="entry name" value="PAS domain"/>
    <property type="match status" value="1"/>
</dbReference>
<evidence type="ECO:0000256" key="4">
    <source>
        <dbReference type="ARBA" id="ARBA00023015"/>
    </source>
</evidence>
<dbReference type="InterPro" id="IPR030828">
    <property type="entry name" value="HTH_TyrR"/>
</dbReference>
<keyword evidence="1" id="KW-0547">Nucleotide-binding</keyword>
<dbReference type="InterPro" id="IPR025944">
    <property type="entry name" value="Sigma_54_int_dom_CS"/>
</dbReference>
<dbReference type="Pfam" id="PF18024">
    <property type="entry name" value="HTH_50"/>
    <property type="match status" value="1"/>
</dbReference>
<evidence type="ECO:0000256" key="5">
    <source>
        <dbReference type="ARBA" id="ARBA00023163"/>
    </source>
</evidence>
<dbReference type="SMART" id="SM00091">
    <property type="entry name" value="PAS"/>
    <property type="match status" value="1"/>
</dbReference>
<dbReference type="OrthoDB" id="9803970at2"/>
<dbReference type="SUPFAM" id="SSF52540">
    <property type="entry name" value="P-loop containing nucleoside triphosphate hydrolases"/>
    <property type="match status" value="1"/>
</dbReference>
<sequence length="459" mass="52607">MEMGRTKDTACLLGELEEILEASFDGIMVTDGNGNCLMANSSYTRNTGIRRDEIVGHNMRELINPVWMKRSIALDVIENGCAMSMEHDTQNGNHISVTGTPIFDEKNKVKRVVVNTRDISEINHLKLKLGEAQAMEKLYLKSMGIHRELINIDNDTVVINNRMRDIYEVAKRVSTYNTTVLITGESGTGKELVARYIHKEDKSRCDKPMVVINCGAIPANLLESELFGYVEGAFTGAIRGGKKGLFEEADRGVIFLDEIGEMELSLQVKLLRVLESRKIMRIGQREEIPIDVRIIAATNRDLEREVREGRFRDDLYYRLNVVSLKVPPLRERIDEVVPLATKFVNQFNTLYGQKKKLTYSLIKELERYEWPGNIRELKNVIENLVVVSDDDYLYGDTLPWQKKQKAVWYGEQTLKEAVETFEKDFLIKAREKWKTTEKMAEALEVNQSTISRKLNKYGI</sequence>
<dbReference type="InterPro" id="IPR000014">
    <property type="entry name" value="PAS"/>
</dbReference>
<dbReference type="SUPFAM" id="SSF55785">
    <property type="entry name" value="PYP-like sensor domain (PAS domain)"/>
    <property type="match status" value="1"/>
</dbReference>
<reference evidence="9 10" key="1">
    <citation type="submission" date="2018-08" db="EMBL/GenBank/DDBJ databases">
        <title>A genome reference for cultivated species of the human gut microbiota.</title>
        <authorList>
            <person name="Zou Y."/>
            <person name="Xue W."/>
            <person name="Luo G."/>
        </authorList>
    </citation>
    <scope>NUCLEOTIDE SEQUENCE [LARGE SCALE GENOMIC DNA]</scope>
    <source>
        <strain evidence="9 10">AM07-24</strain>
    </source>
</reference>
<dbReference type="InterPro" id="IPR013767">
    <property type="entry name" value="PAS_fold"/>
</dbReference>
<dbReference type="InterPro" id="IPR003593">
    <property type="entry name" value="AAA+_ATPase"/>
</dbReference>
<dbReference type="NCBIfam" id="TIGR00229">
    <property type="entry name" value="sensory_box"/>
    <property type="match status" value="1"/>
</dbReference>
<dbReference type="PROSITE" id="PS00675">
    <property type="entry name" value="SIGMA54_INTERACT_1"/>
    <property type="match status" value="1"/>
</dbReference>
<dbReference type="Gene3D" id="1.10.8.60">
    <property type="match status" value="1"/>
</dbReference>
<dbReference type="PROSITE" id="PS50112">
    <property type="entry name" value="PAS"/>
    <property type="match status" value="1"/>
</dbReference>
<evidence type="ECO:0000256" key="2">
    <source>
        <dbReference type="ARBA" id="ARBA00022797"/>
    </source>
</evidence>
<dbReference type="InterPro" id="IPR035965">
    <property type="entry name" value="PAS-like_dom_sf"/>
</dbReference>
<dbReference type="STRING" id="1776384.GCA_900086585_03192"/>
<dbReference type="PANTHER" id="PTHR32071">
    <property type="entry name" value="TRANSCRIPTIONAL REGULATORY PROTEIN"/>
    <property type="match status" value="1"/>
</dbReference>
<dbReference type="Proteomes" id="UP000284841">
    <property type="component" value="Unassembled WGS sequence"/>
</dbReference>
<accession>A0A415E805</accession>
<dbReference type="Pfam" id="PF00158">
    <property type="entry name" value="Sigma54_activat"/>
    <property type="match status" value="1"/>
</dbReference>
<dbReference type="InterPro" id="IPR058031">
    <property type="entry name" value="AAA_lid_NorR"/>
</dbReference>
<dbReference type="InterPro" id="IPR009057">
    <property type="entry name" value="Homeodomain-like_sf"/>
</dbReference>
<dbReference type="PROSITE" id="PS50045">
    <property type="entry name" value="SIGMA54_INTERACT_4"/>
    <property type="match status" value="1"/>
</dbReference>
<keyword evidence="10" id="KW-1185">Reference proteome</keyword>
<dbReference type="InterPro" id="IPR027417">
    <property type="entry name" value="P-loop_NTPase"/>
</dbReference>
<evidence type="ECO:0000256" key="1">
    <source>
        <dbReference type="ARBA" id="ARBA00022741"/>
    </source>
</evidence>
<evidence type="ECO:0000259" key="8">
    <source>
        <dbReference type="PROSITE" id="PS50112"/>
    </source>
</evidence>
<dbReference type="GO" id="GO:0006355">
    <property type="term" value="P:regulation of DNA-templated transcription"/>
    <property type="evidence" value="ECO:0007669"/>
    <property type="project" value="InterPro"/>
</dbReference>
<gene>
    <name evidence="9" type="ORF">DW099_04520</name>
</gene>
<evidence type="ECO:0000313" key="10">
    <source>
        <dbReference type="Proteomes" id="UP000284841"/>
    </source>
</evidence>
<dbReference type="GO" id="GO:0003677">
    <property type="term" value="F:DNA binding"/>
    <property type="evidence" value="ECO:0007669"/>
    <property type="project" value="UniProtKB-KW"/>
</dbReference>
<dbReference type="EMBL" id="QRMS01000001">
    <property type="protein sequence ID" value="RHJ89834.1"/>
    <property type="molecule type" value="Genomic_DNA"/>
</dbReference>
<name>A0A415E805_9FIRM</name>
<evidence type="ECO:0000256" key="6">
    <source>
        <dbReference type="ARBA" id="ARBA00029500"/>
    </source>
</evidence>
<dbReference type="Gene3D" id="3.40.50.300">
    <property type="entry name" value="P-loop containing nucleotide triphosphate hydrolases"/>
    <property type="match status" value="1"/>
</dbReference>
<keyword evidence="5" id="KW-0804">Transcription</keyword>
<keyword evidence="3" id="KW-0067">ATP-binding</keyword>
<organism evidence="9 10">
    <name type="scientific">Emergencia timonensis</name>
    <dbReference type="NCBI Taxonomy" id="1776384"/>
    <lineage>
        <taxon>Bacteria</taxon>
        <taxon>Bacillati</taxon>
        <taxon>Bacillota</taxon>
        <taxon>Clostridia</taxon>
        <taxon>Peptostreptococcales</taxon>
        <taxon>Anaerovoracaceae</taxon>
        <taxon>Emergencia</taxon>
    </lineage>
</organism>
<dbReference type="InterPro" id="IPR002078">
    <property type="entry name" value="Sigma_54_int"/>
</dbReference>
<keyword evidence="2" id="KW-0058">Aromatic hydrocarbons catabolism</keyword>
<dbReference type="FunFam" id="3.40.50.300:FF:000006">
    <property type="entry name" value="DNA-binding transcriptional regulator NtrC"/>
    <property type="match status" value="1"/>
</dbReference>
<dbReference type="Gene3D" id="1.10.10.60">
    <property type="entry name" value="Homeodomain-like"/>
    <property type="match status" value="1"/>
</dbReference>
<dbReference type="GO" id="GO:0005524">
    <property type="term" value="F:ATP binding"/>
    <property type="evidence" value="ECO:0007669"/>
    <property type="project" value="UniProtKB-KW"/>
</dbReference>
<dbReference type="AlphaFoldDB" id="A0A415E805"/>
<comment type="caution">
    <text evidence="9">The sequence shown here is derived from an EMBL/GenBank/DDBJ whole genome shotgun (WGS) entry which is preliminary data.</text>
</comment>
<dbReference type="Pfam" id="PF25601">
    <property type="entry name" value="AAA_lid_14"/>
    <property type="match status" value="1"/>
</dbReference>
<evidence type="ECO:0000313" key="9">
    <source>
        <dbReference type="EMBL" id="RHJ89834.1"/>
    </source>
</evidence>
<dbReference type="CDD" id="cd00130">
    <property type="entry name" value="PAS"/>
    <property type="match status" value="1"/>
</dbReference>
<proteinExistence type="predicted"/>
<dbReference type="CDD" id="cd00009">
    <property type="entry name" value="AAA"/>
    <property type="match status" value="1"/>
</dbReference>
<dbReference type="Pfam" id="PF00989">
    <property type="entry name" value="PAS"/>
    <property type="match status" value="1"/>
</dbReference>
<keyword evidence="4" id="KW-0805">Transcription regulation</keyword>
<dbReference type="SMART" id="SM00382">
    <property type="entry name" value="AAA"/>
    <property type="match status" value="1"/>
</dbReference>
<dbReference type="RefSeq" id="WP_118333859.1">
    <property type="nucleotide sequence ID" value="NZ_AP025567.1"/>
</dbReference>
<feature type="domain" description="PAS" evidence="8">
    <location>
        <begin position="12"/>
        <end position="65"/>
    </location>
</feature>
<feature type="domain" description="Sigma-54 factor interaction" evidence="7">
    <location>
        <begin position="156"/>
        <end position="386"/>
    </location>
</feature>
<protein>
    <recommendedName>
        <fullName evidence="6">HTH-type transcriptional regulatory protein TyrR</fullName>
    </recommendedName>
</protein>
<dbReference type="PROSITE" id="PS00688">
    <property type="entry name" value="SIGMA54_INTERACT_3"/>
    <property type="match status" value="1"/>
</dbReference>